<feature type="compositionally biased region" description="Polar residues" evidence="1">
    <location>
        <begin position="391"/>
        <end position="413"/>
    </location>
</feature>
<feature type="compositionally biased region" description="Polar residues" evidence="1">
    <location>
        <begin position="637"/>
        <end position="646"/>
    </location>
</feature>
<dbReference type="OrthoDB" id="3365224at2759"/>
<evidence type="ECO:0000313" key="3">
    <source>
        <dbReference type="EMBL" id="KAG0667169.1"/>
    </source>
</evidence>
<feature type="compositionally biased region" description="Low complexity" evidence="1">
    <location>
        <begin position="414"/>
        <end position="436"/>
    </location>
</feature>
<dbReference type="Proteomes" id="UP000777482">
    <property type="component" value="Unassembled WGS sequence"/>
</dbReference>
<dbReference type="Pfam" id="PF10358">
    <property type="entry name" value="NT-C2"/>
    <property type="match status" value="1"/>
</dbReference>
<dbReference type="PROSITE" id="PS51840">
    <property type="entry name" value="C2_NT"/>
    <property type="match status" value="1"/>
</dbReference>
<feature type="compositionally biased region" description="Low complexity" evidence="1">
    <location>
        <begin position="138"/>
        <end position="149"/>
    </location>
</feature>
<feature type="region of interest" description="Disordered" evidence="1">
    <location>
        <begin position="184"/>
        <end position="238"/>
    </location>
</feature>
<evidence type="ECO:0000259" key="2">
    <source>
        <dbReference type="PROSITE" id="PS51840"/>
    </source>
</evidence>
<dbReference type="InterPro" id="IPR039931">
    <property type="entry name" value="EEIG1/2-like"/>
</dbReference>
<feature type="compositionally biased region" description="Basic and acidic residues" evidence="1">
    <location>
        <begin position="725"/>
        <end position="735"/>
    </location>
</feature>
<dbReference type="PANTHER" id="PTHR21456">
    <property type="entry name" value="FAMILY WITH SEQUENCE SIMILARITY 102"/>
    <property type="match status" value="1"/>
</dbReference>
<organism evidence="3 4">
    <name type="scientific">Rhodotorula mucilaginosa</name>
    <name type="common">Yeast</name>
    <name type="synonym">Rhodotorula rubra</name>
    <dbReference type="NCBI Taxonomy" id="5537"/>
    <lineage>
        <taxon>Eukaryota</taxon>
        <taxon>Fungi</taxon>
        <taxon>Dikarya</taxon>
        <taxon>Basidiomycota</taxon>
        <taxon>Pucciniomycotina</taxon>
        <taxon>Microbotryomycetes</taxon>
        <taxon>Sporidiobolales</taxon>
        <taxon>Sporidiobolaceae</taxon>
        <taxon>Rhodotorula</taxon>
    </lineage>
</organism>
<feature type="compositionally biased region" description="Polar residues" evidence="1">
    <location>
        <begin position="81"/>
        <end position="96"/>
    </location>
</feature>
<evidence type="ECO:0000256" key="1">
    <source>
        <dbReference type="SAM" id="MobiDB-lite"/>
    </source>
</evidence>
<name>A0A9P6WAX8_RHOMI</name>
<reference evidence="3 4" key="1">
    <citation type="submission" date="2020-11" db="EMBL/GenBank/DDBJ databases">
        <title>Kefir isolates.</title>
        <authorList>
            <person name="Marcisauskas S."/>
            <person name="Kim Y."/>
            <person name="Blasche S."/>
        </authorList>
    </citation>
    <scope>NUCLEOTIDE SEQUENCE [LARGE SCALE GENOMIC DNA]</scope>
    <source>
        <strain evidence="3 4">KR</strain>
    </source>
</reference>
<dbReference type="AlphaFoldDB" id="A0A9P6WAX8"/>
<gene>
    <name evidence="3" type="ORF">C6P46_002581</name>
</gene>
<dbReference type="EMBL" id="PUHQ01000002">
    <property type="protein sequence ID" value="KAG0667169.1"/>
    <property type="molecule type" value="Genomic_DNA"/>
</dbReference>
<feature type="region of interest" description="Disordered" evidence="1">
    <location>
        <begin position="44"/>
        <end position="171"/>
    </location>
</feature>
<dbReference type="PANTHER" id="PTHR21456:SF1">
    <property type="entry name" value="C2 NT-TYPE DOMAIN-CONTAINING PROTEIN"/>
    <property type="match status" value="1"/>
</dbReference>
<keyword evidence="4" id="KW-1185">Reference proteome</keyword>
<feature type="compositionally biased region" description="Low complexity" evidence="1">
    <location>
        <begin position="213"/>
        <end position="227"/>
    </location>
</feature>
<feature type="compositionally biased region" description="Low complexity" evidence="1">
    <location>
        <begin position="710"/>
        <end position="721"/>
    </location>
</feature>
<evidence type="ECO:0000313" key="4">
    <source>
        <dbReference type="Proteomes" id="UP000777482"/>
    </source>
</evidence>
<dbReference type="InterPro" id="IPR019448">
    <property type="entry name" value="NT-C2"/>
</dbReference>
<feature type="region of interest" description="Disordered" evidence="1">
    <location>
        <begin position="502"/>
        <end position="745"/>
    </location>
</feature>
<feature type="compositionally biased region" description="Low complexity" evidence="1">
    <location>
        <begin position="571"/>
        <end position="581"/>
    </location>
</feature>
<feature type="region of interest" description="Disordered" evidence="1">
    <location>
        <begin position="760"/>
        <end position="791"/>
    </location>
</feature>
<feature type="domain" description="C2 NT-type" evidence="2">
    <location>
        <begin position="6"/>
        <end position="346"/>
    </location>
</feature>
<proteinExistence type="predicted"/>
<comment type="caution">
    <text evidence="3">The sequence shown here is derived from an EMBL/GenBank/DDBJ whole genome shotgun (WGS) entry which is preliminary data.</text>
</comment>
<protein>
    <recommendedName>
        <fullName evidence="2">C2 NT-type domain-containing protein</fullName>
    </recommendedName>
</protein>
<feature type="compositionally biased region" description="Basic and acidic residues" evidence="1">
    <location>
        <begin position="760"/>
        <end position="772"/>
    </location>
</feature>
<sequence length="791" mass="83841">MNKFADALGLHKSATFNATVTIHELTQVPLLNAKFRIKWKFKGAKTSSHTGVETPAEDAESGHSHRIGHGLASRWLHPRSALSSSTSVNGISSKASSEQRHRSPSGSGSGSRFDRSSSDDDDLDDISDPPSSPPTRNGALAPLSGAGAANDPGRTPNPNRTPGASFASPFASSAERNVEALYAGSSLSPEQSNERDAAGGPNSARRRGMSEVSLTTSPTSPSQSRSRAITGLGPEPRGQTAVVSLRSHTATFNREVTCPVSISLRHGTADSKKYHLQPSPVRLSIRQQNMGEEHKLEEEKLGEVVLDLSQFVPRHGRPSDLAKPRRYLLQGCKSNAVLRVSVKMEWLEGAHDYVAPQLKSGQMSNSSSSGLKALAGLSSSPASRSAISLGKGSQNQGSTTRLSISNNSVASSTISPSMSRTNSMSSQISSQSATRSTPSPEQQRTQPSRSKKKGWHPPHSALTSAAVPMILGSCGTSHVNDQRTAPEIIDALFNRVASPVRTDWRDSKPSQGGPLGEPFDYRPAGPSREPSVRTETSANGNSAGGRFRRARKAWSVRSGKNGKGGGPPSTAPAATASTQSAHVQADFDRDDPEIPTAASYAQTEAPAERKRQKERDGFLHDVTHDLGARWKAKRQGSADSSTSTGANHGVPATASHRTPRASSEKPRLSIRTATPLRRTDSTSSSTETEHVKSQPLLGAPVAVPPPRRPSLPASASSRPVSIRWGDQDGDREVQRRPSHSSLTAALPRSILGLGLTEETAARAAERPHEAQDRPASAISFESLVTPPSPAA</sequence>
<feature type="region of interest" description="Disordered" evidence="1">
    <location>
        <begin position="382"/>
        <end position="460"/>
    </location>
</feature>
<feature type="compositionally biased region" description="Polar residues" evidence="1">
    <location>
        <begin position="437"/>
        <end position="448"/>
    </location>
</feature>
<accession>A0A9P6WAX8</accession>
<feature type="compositionally biased region" description="Basic and acidic residues" evidence="1">
    <location>
        <begin position="606"/>
        <end position="628"/>
    </location>
</feature>